<feature type="chain" id="PRO_5019237391" description="Ice-binding protein C-terminal domain-containing protein" evidence="1">
    <location>
        <begin position="26"/>
        <end position="191"/>
    </location>
</feature>
<evidence type="ECO:0000313" key="3">
    <source>
        <dbReference type="EMBL" id="GBC60317.1"/>
    </source>
</evidence>
<dbReference type="EMBL" id="BEXT01000001">
    <property type="protein sequence ID" value="GBC60317.1"/>
    <property type="molecule type" value="Genomic_DNA"/>
</dbReference>
<evidence type="ECO:0000313" key="4">
    <source>
        <dbReference type="Proteomes" id="UP000288096"/>
    </source>
</evidence>
<dbReference type="RefSeq" id="WP_166404941.1">
    <property type="nucleotide sequence ID" value="NZ_BEXT01000001.1"/>
</dbReference>
<reference evidence="4" key="1">
    <citation type="submission" date="2017-11" db="EMBL/GenBank/DDBJ databases">
        <authorList>
            <person name="Watanabe M."/>
            <person name="Kojima H."/>
        </authorList>
    </citation>
    <scope>NUCLEOTIDE SEQUENCE [LARGE SCALE GENOMIC DNA]</scope>
    <source>
        <strain evidence="4">Tokyo 01</strain>
    </source>
</reference>
<accession>A0A401FTK6</accession>
<dbReference type="AlphaFoldDB" id="A0A401FTK6"/>
<keyword evidence="1" id="KW-0732">Signal</keyword>
<gene>
    <name evidence="3" type="ORF">DENIS_1268</name>
</gene>
<feature type="signal peptide" evidence="1">
    <location>
        <begin position="1"/>
        <end position="25"/>
    </location>
</feature>
<organism evidence="3 4">
    <name type="scientific">Desulfonema ishimotonii</name>
    <dbReference type="NCBI Taxonomy" id="45657"/>
    <lineage>
        <taxon>Bacteria</taxon>
        <taxon>Pseudomonadati</taxon>
        <taxon>Thermodesulfobacteriota</taxon>
        <taxon>Desulfobacteria</taxon>
        <taxon>Desulfobacterales</taxon>
        <taxon>Desulfococcaceae</taxon>
        <taxon>Desulfonema</taxon>
    </lineage>
</organism>
<protein>
    <recommendedName>
        <fullName evidence="2">Ice-binding protein C-terminal domain-containing protein</fullName>
    </recommendedName>
</protein>
<dbReference type="Proteomes" id="UP000288096">
    <property type="component" value="Unassembled WGS sequence"/>
</dbReference>
<reference evidence="4" key="2">
    <citation type="submission" date="2019-01" db="EMBL/GenBank/DDBJ databases">
        <title>Genome sequence of Desulfonema ishimotonii strain Tokyo 01.</title>
        <authorList>
            <person name="Fukui M."/>
        </authorList>
    </citation>
    <scope>NUCLEOTIDE SEQUENCE [LARGE SCALE GENOMIC DNA]</scope>
    <source>
        <strain evidence="4">Tokyo 01</strain>
    </source>
</reference>
<name>A0A401FTK6_9BACT</name>
<dbReference type="NCBIfam" id="TIGR02595">
    <property type="entry name" value="PEP_CTERM"/>
    <property type="match status" value="1"/>
</dbReference>
<evidence type="ECO:0000259" key="2">
    <source>
        <dbReference type="Pfam" id="PF07589"/>
    </source>
</evidence>
<sequence>MTKKMFSVLSLAVLTIFLTAAPSLANPITIDATFNILDDYIMPGESFEVEIFASEGGDYGDIFSFGFIADPNQTLSFVSFDSYVIGDHFDDMGAGNYVSGFRNFDPTSTEPILLATLSFTAGGTLGTDTLNIEGMFNWSQGTGLFYDCIDADIVGSVELAVVPEPATFALLGIGILGVGIWSKRRKDSNPA</sequence>
<comment type="caution">
    <text evidence="3">The sequence shown here is derived from an EMBL/GenBank/DDBJ whole genome shotgun (WGS) entry which is preliminary data.</text>
</comment>
<dbReference type="Pfam" id="PF07589">
    <property type="entry name" value="PEP-CTERM"/>
    <property type="match status" value="1"/>
</dbReference>
<feature type="domain" description="Ice-binding protein C-terminal" evidence="2">
    <location>
        <begin position="162"/>
        <end position="184"/>
    </location>
</feature>
<proteinExistence type="predicted"/>
<evidence type="ECO:0000256" key="1">
    <source>
        <dbReference type="SAM" id="SignalP"/>
    </source>
</evidence>
<keyword evidence="4" id="KW-1185">Reference proteome</keyword>
<dbReference type="InterPro" id="IPR013424">
    <property type="entry name" value="Ice-binding_C"/>
</dbReference>